<evidence type="ECO:0000256" key="3">
    <source>
        <dbReference type="SAM" id="Phobius"/>
    </source>
</evidence>
<accession>A0A2A5CIL0</accession>
<keyword evidence="3" id="KW-0472">Membrane</keyword>
<dbReference type="GO" id="GO:0008654">
    <property type="term" value="P:phospholipid biosynthetic process"/>
    <property type="evidence" value="ECO:0007669"/>
    <property type="project" value="InterPro"/>
</dbReference>
<dbReference type="InterPro" id="IPR043130">
    <property type="entry name" value="CDP-OH_PTrfase_TM_dom"/>
</dbReference>
<evidence type="ECO:0000256" key="1">
    <source>
        <dbReference type="ARBA" id="ARBA00022679"/>
    </source>
</evidence>
<feature type="transmembrane region" description="Helical" evidence="3">
    <location>
        <begin position="169"/>
        <end position="185"/>
    </location>
</feature>
<evidence type="ECO:0008006" key="6">
    <source>
        <dbReference type="Google" id="ProtNLM"/>
    </source>
</evidence>
<keyword evidence="3" id="KW-0812">Transmembrane</keyword>
<feature type="transmembrane region" description="Helical" evidence="3">
    <location>
        <begin position="85"/>
        <end position="103"/>
    </location>
</feature>
<dbReference type="EMBL" id="NVWI01000001">
    <property type="protein sequence ID" value="PCJ43717.1"/>
    <property type="molecule type" value="Genomic_DNA"/>
</dbReference>
<comment type="similarity">
    <text evidence="2">Belongs to the CDP-alcohol phosphatidyltransferase class-I family.</text>
</comment>
<dbReference type="InterPro" id="IPR000462">
    <property type="entry name" value="CDP-OH_P_trans"/>
</dbReference>
<dbReference type="AlphaFoldDB" id="A0A2A5CIL0"/>
<dbReference type="Pfam" id="PF01066">
    <property type="entry name" value="CDP-OH_P_transf"/>
    <property type="match status" value="1"/>
</dbReference>
<dbReference type="GO" id="GO:0016020">
    <property type="term" value="C:membrane"/>
    <property type="evidence" value="ECO:0007669"/>
    <property type="project" value="InterPro"/>
</dbReference>
<dbReference type="GO" id="GO:0016780">
    <property type="term" value="F:phosphotransferase activity, for other substituted phosphate groups"/>
    <property type="evidence" value="ECO:0007669"/>
    <property type="project" value="InterPro"/>
</dbReference>
<gene>
    <name evidence="4" type="ORF">COA71_02265</name>
</gene>
<keyword evidence="3" id="KW-1133">Transmembrane helix</keyword>
<feature type="transmembrane region" description="Helical" evidence="3">
    <location>
        <begin position="270"/>
        <end position="292"/>
    </location>
</feature>
<name>A0A2A5CIL0_9GAMM</name>
<feature type="transmembrane region" description="Helical" evidence="3">
    <location>
        <begin position="228"/>
        <end position="249"/>
    </location>
</feature>
<keyword evidence="1 2" id="KW-0808">Transferase</keyword>
<sequence>MNYSSQLPSSLVLETKVIFYSGFLLLIVFAVLISLTWSFSESFQWFIQAGLLWMLAIHRAVKLLNLNRSSMQLALYPNLGGANRLTLLRGFLIALTGGFIFHANLSEKIILIPALSYFFAAIIDRVDGYIARLTKHESLLGTKLDIEFDALGLLIAPLLAVWIGQIHWSYLSVSLAYYLFQWGLYWRSKQNKPIYQLPTNMSRRAIAGFQMGFLAVVLWPILSPPATMVAGIAFMLPLLAGFIMDWLTVSGRIKLNGSKSLNFSQTLNNATQIVLLPSLRVLIVLLLCLSLIKTNTFPLLGEGPSPINPIFLISLVFSTLMILLGINGRFFAVILSCLLCWFFISHEMQFLDGILLATVIWVMQFGTGKYSLWIWDDKWVNRYDGA</sequence>
<feature type="transmembrane region" description="Helical" evidence="3">
    <location>
        <begin position="45"/>
        <end position="64"/>
    </location>
</feature>
<evidence type="ECO:0000313" key="4">
    <source>
        <dbReference type="EMBL" id="PCJ43717.1"/>
    </source>
</evidence>
<comment type="caution">
    <text evidence="4">The sequence shown here is derived from an EMBL/GenBank/DDBJ whole genome shotgun (WGS) entry which is preliminary data.</text>
</comment>
<evidence type="ECO:0000256" key="2">
    <source>
        <dbReference type="RuleBase" id="RU003750"/>
    </source>
</evidence>
<feature type="transmembrane region" description="Helical" evidence="3">
    <location>
        <begin position="312"/>
        <end position="342"/>
    </location>
</feature>
<protein>
    <recommendedName>
        <fullName evidence="6">CDP-alcohol phosphatidyltransferase family protein</fullName>
    </recommendedName>
</protein>
<dbReference type="PROSITE" id="PS00379">
    <property type="entry name" value="CDP_ALCOHOL_P_TRANSF"/>
    <property type="match status" value="1"/>
</dbReference>
<feature type="transmembrane region" description="Helical" evidence="3">
    <location>
        <begin position="17"/>
        <end position="39"/>
    </location>
</feature>
<dbReference type="Gene3D" id="1.20.120.1760">
    <property type="match status" value="1"/>
</dbReference>
<evidence type="ECO:0000313" key="5">
    <source>
        <dbReference type="Proteomes" id="UP000228987"/>
    </source>
</evidence>
<feature type="transmembrane region" description="Helical" evidence="3">
    <location>
        <begin position="354"/>
        <end position="375"/>
    </location>
</feature>
<reference evidence="5" key="1">
    <citation type="submission" date="2017-08" db="EMBL/GenBank/DDBJ databases">
        <title>A dynamic microbial community with high functional redundancy inhabits the cold, oxic subseafloor aquifer.</title>
        <authorList>
            <person name="Tully B.J."/>
            <person name="Wheat C.G."/>
            <person name="Glazer B.T."/>
            <person name="Huber J.A."/>
        </authorList>
    </citation>
    <scope>NUCLEOTIDE SEQUENCE [LARGE SCALE GENOMIC DNA]</scope>
</reference>
<feature type="transmembrane region" description="Helical" evidence="3">
    <location>
        <begin position="205"/>
        <end position="222"/>
    </location>
</feature>
<proteinExistence type="inferred from homology"/>
<dbReference type="Proteomes" id="UP000228987">
    <property type="component" value="Unassembled WGS sequence"/>
</dbReference>
<organism evidence="4 5">
    <name type="scientific">SAR86 cluster bacterium</name>
    <dbReference type="NCBI Taxonomy" id="2030880"/>
    <lineage>
        <taxon>Bacteria</taxon>
        <taxon>Pseudomonadati</taxon>
        <taxon>Pseudomonadota</taxon>
        <taxon>Gammaproteobacteria</taxon>
        <taxon>SAR86 cluster</taxon>
    </lineage>
</organism>
<dbReference type="InterPro" id="IPR048254">
    <property type="entry name" value="CDP_ALCOHOL_P_TRANSF_CS"/>
</dbReference>